<dbReference type="STRING" id="759914.BP951000_2292"/>
<accession>D8IAD5</accession>
<dbReference type="InParanoid" id="D8IAD5"/>
<organism evidence="1 2">
    <name type="scientific">Brachyspira pilosicoli (strain ATCC BAA-1826 / 95/1000)</name>
    <dbReference type="NCBI Taxonomy" id="759914"/>
    <lineage>
        <taxon>Bacteria</taxon>
        <taxon>Pseudomonadati</taxon>
        <taxon>Spirochaetota</taxon>
        <taxon>Spirochaetia</taxon>
        <taxon>Brachyspirales</taxon>
        <taxon>Brachyspiraceae</taxon>
        <taxon>Brachyspira</taxon>
    </lineage>
</organism>
<dbReference type="Proteomes" id="UP000000332">
    <property type="component" value="Chromosome"/>
</dbReference>
<dbReference type="PANTHER" id="PTHR42866">
    <property type="entry name" value="3-DEOXY-MANNO-OCTULOSONATE CYTIDYLYLTRANSFERASE"/>
    <property type="match status" value="1"/>
</dbReference>
<dbReference type="FunCoup" id="D8IAD5">
    <property type="interactions" value="4"/>
</dbReference>
<dbReference type="SUPFAM" id="SSF53448">
    <property type="entry name" value="Nucleotide-diphospho-sugar transferases"/>
    <property type="match status" value="1"/>
</dbReference>
<dbReference type="AlphaFoldDB" id="D8IAD5"/>
<dbReference type="HOGENOM" id="CLU_072501_0_0_12"/>
<dbReference type="Gene3D" id="3.90.550.10">
    <property type="entry name" value="Spore Coat Polysaccharide Biosynthesis Protein SpsA, Chain A"/>
    <property type="match status" value="1"/>
</dbReference>
<dbReference type="Pfam" id="PF02348">
    <property type="entry name" value="CTP_transf_3"/>
    <property type="match status" value="1"/>
</dbReference>
<dbReference type="InterPro" id="IPR003329">
    <property type="entry name" value="Cytidylyl_trans"/>
</dbReference>
<keyword evidence="2" id="KW-1185">Reference proteome</keyword>
<dbReference type="KEGG" id="bpo:BP951000_2292"/>
<gene>
    <name evidence="1" type="primary">spsF</name>
    <name evidence="1" type="ordered locus">BP951000_2292</name>
</gene>
<evidence type="ECO:0000313" key="2">
    <source>
        <dbReference type="Proteomes" id="UP000000332"/>
    </source>
</evidence>
<dbReference type="PANTHER" id="PTHR42866:SF1">
    <property type="entry name" value="SPORE COAT POLYSACCHARIDE BIOSYNTHESIS PROTEIN SPSF"/>
    <property type="match status" value="1"/>
</dbReference>
<dbReference type="GO" id="GO:0005829">
    <property type="term" value="C:cytosol"/>
    <property type="evidence" value="ECO:0007669"/>
    <property type="project" value="TreeGrafter"/>
</dbReference>
<reference evidence="1 2" key="1">
    <citation type="journal article" date="2010" name="PLoS ONE">
        <title>The complete genome sequence of the pathogenic intestinal spirochete Brachyspira pilosicoli and comparison with other Brachyspira genomes.</title>
        <authorList>
            <person name="Wanchanthuek P."/>
            <person name="Bellgard M.I."/>
            <person name="La T."/>
            <person name="Ryan K."/>
            <person name="Moolhuijzen P."/>
            <person name="Chapman B."/>
            <person name="Black M."/>
            <person name="Schibeci D."/>
            <person name="Hunter A."/>
            <person name="Barrero R."/>
            <person name="Phillips N.D."/>
            <person name="Hampson D.J."/>
        </authorList>
    </citation>
    <scope>NUCLEOTIDE SEQUENCE [LARGE SCALE GENOMIC DNA]</scope>
    <source>
        <strain evidence="2">ATCC BAA-1826 / 95/1000</strain>
    </source>
</reference>
<dbReference type="eggNOG" id="COG1861">
    <property type="taxonomic scope" value="Bacteria"/>
</dbReference>
<dbReference type="InterPro" id="IPR029044">
    <property type="entry name" value="Nucleotide-diphossugar_trans"/>
</dbReference>
<name>D8IAD5_BRAP9</name>
<protein>
    <submittedName>
        <fullName evidence="1">Spore coat polysaccharide biosynthesis protein F (SpsF)</fullName>
    </submittedName>
</protein>
<evidence type="ECO:0000313" key="1">
    <source>
        <dbReference type="EMBL" id="ADK32265.1"/>
    </source>
</evidence>
<dbReference type="EMBL" id="CP002025">
    <property type="protein sequence ID" value="ADK32265.1"/>
    <property type="molecule type" value="Genomic_DNA"/>
</dbReference>
<proteinExistence type="predicted"/>
<sequence length="229" mass="26455">MKKMKKIIIVLASRVGSTRLPRKALKPMAGCSTMLELIIKRLRSSKMANDVIVATEEKSYNEFSKIFENLKCNYFVGSEEDVLDRYVKAAEKFNGDIIVRATGDNPLVSVKALDSIIEHHIKTNADLSHYDLLPYGSGVEVINYEALKYANDNSNDSFEHEHITQYHYRNPNKFKIENPEVEESFRMPELRTTVDMEEDYNNVCDIFKKYNNNIYIDVDDIIRDIKNGK</sequence>